<feature type="compositionally biased region" description="Basic and acidic residues" evidence="1">
    <location>
        <begin position="1"/>
        <end position="10"/>
    </location>
</feature>
<accession>A0A8J4QE02</accession>
<dbReference type="PANTHER" id="PTHR24030:SF0">
    <property type="entry name" value="PROTEIN CMSS1"/>
    <property type="match status" value="1"/>
</dbReference>
<dbReference type="InterPro" id="IPR032704">
    <property type="entry name" value="Cms1"/>
</dbReference>
<protein>
    <recommendedName>
        <fullName evidence="4">Protein CMSS1</fullName>
    </recommendedName>
</protein>
<evidence type="ECO:0008006" key="4">
    <source>
        <dbReference type="Google" id="ProtNLM"/>
    </source>
</evidence>
<dbReference type="PANTHER" id="PTHR24030">
    <property type="entry name" value="PROTEIN CMSS1"/>
    <property type="match status" value="1"/>
</dbReference>
<evidence type="ECO:0000313" key="2">
    <source>
        <dbReference type="EMBL" id="KAF3944836.1"/>
    </source>
</evidence>
<feature type="region of interest" description="Disordered" evidence="1">
    <location>
        <begin position="1"/>
        <end position="51"/>
    </location>
</feature>
<gene>
    <name evidence="2" type="ORF">CMV_028737</name>
</gene>
<proteinExistence type="predicted"/>
<dbReference type="GO" id="GO:0030686">
    <property type="term" value="C:90S preribosome"/>
    <property type="evidence" value="ECO:0007669"/>
    <property type="project" value="TreeGrafter"/>
</dbReference>
<comment type="caution">
    <text evidence="2">The sequence shown here is derived from an EMBL/GenBank/DDBJ whole genome shotgun (WGS) entry which is preliminary data.</text>
</comment>
<dbReference type="AlphaFoldDB" id="A0A8J4QE02"/>
<evidence type="ECO:0000256" key="1">
    <source>
        <dbReference type="SAM" id="MobiDB-lite"/>
    </source>
</evidence>
<reference evidence="2" key="1">
    <citation type="submission" date="2020-03" db="EMBL/GenBank/DDBJ databases">
        <title>Castanea mollissima Vanexum genome sequencing.</title>
        <authorList>
            <person name="Staton M."/>
        </authorList>
    </citation>
    <scope>NUCLEOTIDE SEQUENCE</scope>
    <source>
        <tissue evidence="2">Leaf</tissue>
    </source>
</reference>
<name>A0A8J4QE02_9ROSI</name>
<dbReference type="Pfam" id="PF14617">
    <property type="entry name" value="CMS1"/>
    <property type="match status" value="1"/>
</dbReference>
<dbReference type="OrthoDB" id="1929311at2759"/>
<sequence>MGSVKAEKSRSLKNPKNKRKKPLAPTNLNNKKKSKKPRIQNPETNNNNNNNEIIQKVQQPASASEQLSCFLNQFQSANGVQLSSLELESLKDTCIVELSQDTDQDVENLGKHMKAAFGASWKEVLCGKQVLEGKVDPGSPALLVVSSSALRAIELLRGFRTLTKDCHAVKLFSKHMKVEEQVSLLKNRVNIASGTPSRIKKLIDIEALALSRLAVILLDIHPDVKGYSLFTLPQVRDEFWDLYKNYFHQRLLEGDLRICLYGPLPSGNEFKGKKSS</sequence>
<feature type="compositionally biased region" description="Basic residues" evidence="1">
    <location>
        <begin position="11"/>
        <end position="22"/>
    </location>
</feature>
<dbReference type="Gene3D" id="3.40.50.300">
    <property type="entry name" value="P-loop containing nucleotide triphosphate hydrolases"/>
    <property type="match status" value="1"/>
</dbReference>
<evidence type="ECO:0000313" key="3">
    <source>
        <dbReference type="Proteomes" id="UP000737018"/>
    </source>
</evidence>
<dbReference type="GO" id="GO:0005634">
    <property type="term" value="C:nucleus"/>
    <property type="evidence" value="ECO:0007669"/>
    <property type="project" value="TreeGrafter"/>
</dbReference>
<dbReference type="InterPro" id="IPR027417">
    <property type="entry name" value="P-loop_NTPase"/>
</dbReference>
<keyword evidence="3" id="KW-1185">Reference proteome</keyword>
<dbReference type="EMBL" id="JRKL02012534">
    <property type="protein sequence ID" value="KAF3944836.1"/>
    <property type="molecule type" value="Genomic_DNA"/>
</dbReference>
<organism evidence="2 3">
    <name type="scientific">Castanea mollissima</name>
    <name type="common">Chinese chestnut</name>
    <dbReference type="NCBI Taxonomy" id="60419"/>
    <lineage>
        <taxon>Eukaryota</taxon>
        <taxon>Viridiplantae</taxon>
        <taxon>Streptophyta</taxon>
        <taxon>Embryophyta</taxon>
        <taxon>Tracheophyta</taxon>
        <taxon>Spermatophyta</taxon>
        <taxon>Magnoliopsida</taxon>
        <taxon>eudicotyledons</taxon>
        <taxon>Gunneridae</taxon>
        <taxon>Pentapetalae</taxon>
        <taxon>rosids</taxon>
        <taxon>fabids</taxon>
        <taxon>Fagales</taxon>
        <taxon>Fagaceae</taxon>
        <taxon>Castanea</taxon>
    </lineage>
</organism>
<dbReference type="Proteomes" id="UP000737018">
    <property type="component" value="Unassembled WGS sequence"/>
</dbReference>